<dbReference type="AlphaFoldDB" id="A0A2M7YG96"/>
<evidence type="ECO:0000313" key="1">
    <source>
        <dbReference type="EMBL" id="PJA61988.1"/>
    </source>
</evidence>
<evidence type="ECO:0000313" key="2">
    <source>
        <dbReference type="Proteomes" id="UP000229213"/>
    </source>
</evidence>
<reference evidence="2" key="1">
    <citation type="submission" date="2017-09" db="EMBL/GenBank/DDBJ databases">
        <title>Depth-based differentiation of microbial function through sediment-hosted aquifers and enrichment of novel symbionts in the deep terrestrial subsurface.</title>
        <authorList>
            <person name="Probst A.J."/>
            <person name="Ladd B."/>
            <person name="Jarett J.K."/>
            <person name="Geller-Mcgrath D.E."/>
            <person name="Sieber C.M.K."/>
            <person name="Emerson J.B."/>
            <person name="Anantharaman K."/>
            <person name="Thomas B.C."/>
            <person name="Malmstrom R."/>
            <person name="Stieglmeier M."/>
            <person name="Klingl A."/>
            <person name="Woyke T."/>
            <person name="Ryan C.M."/>
            <person name="Banfield J.F."/>
        </authorList>
    </citation>
    <scope>NUCLEOTIDE SEQUENCE [LARGE SCALE GENOMIC DNA]</scope>
</reference>
<name>A0A2M7YG96_9BACT</name>
<accession>A0A2M7YG96</accession>
<dbReference type="Proteomes" id="UP000229213">
    <property type="component" value="Unassembled WGS sequence"/>
</dbReference>
<feature type="non-terminal residue" evidence="1">
    <location>
        <position position="1"/>
    </location>
</feature>
<dbReference type="EMBL" id="PFWI01000114">
    <property type="protein sequence ID" value="PJA61988.1"/>
    <property type="molecule type" value="Genomic_DNA"/>
</dbReference>
<organism evidence="1 2">
    <name type="scientific">bacterium (Candidatus Ratteibacteria) CG_4_9_14_3_um_filter_41_21</name>
    <dbReference type="NCBI Taxonomy" id="2014289"/>
    <lineage>
        <taxon>Bacteria</taxon>
        <taxon>Candidatus Ratteibacteria</taxon>
    </lineage>
</organism>
<comment type="caution">
    <text evidence="1">The sequence shown here is derived from an EMBL/GenBank/DDBJ whole genome shotgun (WGS) entry which is preliminary data.</text>
</comment>
<protein>
    <submittedName>
        <fullName evidence="1">Uncharacterized protein</fullName>
    </submittedName>
</protein>
<sequence>FRKIEGGWELPYRIEISMDGSPLYTSFIKSLEINSGLSDDLFDPDKVEVKGPNMQEMMKKMMQRGENE</sequence>
<gene>
    <name evidence="1" type="ORF">CO162_03450</name>
</gene>
<proteinExistence type="predicted"/>